<feature type="region of interest" description="Disordered" evidence="1">
    <location>
        <begin position="61"/>
        <end position="186"/>
    </location>
</feature>
<accession>A0A643BXV6</accession>
<evidence type="ECO:0000256" key="1">
    <source>
        <dbReference type="SAM" id="MobiDB-lite"/>
    </source>
</evidence>
<organism evidence="2 3">
    <name type="scientific">Balaenoptera physalus</name>
    <name type="common">Fin whale</name>
    <name type="synonym">Balaena physalus</name>
    <dbReference type="NCBI Taxonomy" id="9770"/>
    <lineage>
        <taxon>Eukaryota</taxon>
        <taxon>Metazoa</taxon>
        <taxon>Chordata</taxon>
        <taxon>Craniata</taxon>
        <taxon>Vertebrata</taxon>
        <taxon>Euteleostomi</taxon>
        <taxon>Mammalia</taxon>
        <taxon>Eutheria</taxon>
        <taxon>Laurasiatheria</taxon>
        <taxon>Artiodactyla</taxon>
        <taxon>Whippomorpha</taxon>
        <taxon>Cetacea</taxon>
        <taxon>Mysticeti</taxon>
        <taxon>Balaenopteridae</taxon>
        <taxon>Balaenoptera</taxon>
    </lineage>
</organism>
<feature type="compositionally biased region" description="Low complexity" evidence="1">
    <location>
        <begin position="15"/>
        <end position="27"/>
    </location>
</feature>
<feature type="compositionally biased region" description="Low complexity" evidence="1">
    <location>
        <begin position="169"/>
        <end position="186"/>
    </location>
</feature>
<feature type="non-terminal residue" evidence="2">
    <location>
        <position position="186"/>
    </location>
</feature>
<protein>
    <submittedName>
        <fullName evidence="2">Uncharacterized protein</fullName>
    </submittedName>
</protein>
<feature type="compositionally biased region" description="Low complexity" evidence="1">
    <location>
        <begin position="136"/>
        <end position="145"/>
    </location>
</feature>
<comment type="caution">
    <text evidence="2">The sequence shown here is derived from an EMBL/GenBank/DDBJ whole genome shotgun (WGS) entry which is preliminary data.</text>
</comment>
<proteinExistence type="predicted"/>
<reference evidence="2 3" key="1">
    <citation type="journal article" date="2019" name="PLoS ONE">
        <title>Genomic analyses reveal an absence of contemporary introgressive admixture between fin whales and blue whales, despite known hybrids.</title>
        <authorList>
            <person name="Westbury M.V."/>
            <person name="Petersen B."/>
            <person name="Lorenzen E.D."/>
        </authorList>
    </citation>
    <scope>NUCLEOTIDE SEQUENCE [LARGE SCALE GENOMIC DNA]</scope>
    <source>
        <strain evidence="2">FinWhale-01</strain>
    </source>
</reference>
<feature type="compositionally biased region" description="Gly residues" evidence="1">
    <location>
        <begin position="28"/>
        <end position="37"/>
    </location>
</feature>
<feature type="region of interest" description="Disordered" evidence="1">
    <location>
        <begin position="1"/>
        <end position="45"/>
    </location>
</feature>
<evidence type="ECO:0000313" key="2">
    <source>
        <dbReference type="EMBL" id="KAB0392602.1"/>
    </source>
</evidence>
<dbReference type="EMBL" id="SGJD01003721">
    <property type="protein sequence ID" value="KAB0392602.1"/>
    <property type="molecule type" value="Genomic_DNA"/>
</dbReference>
<dbReference type="Proteomes" id="UP000437017">
    <property type="component" value="Unassembled WGS sequence"/>
</dbReference>
<feature type="non-terminal residue" evidence="2">
    <location>
        <position position="1"/>
    </location>
</feature>
<gene>
    <name evidence="2" type="ORF">E2I00_016533</name>
</gene>
<keyword evidence="3" id="KW-1185">Reference proteome</keyword>
<dbReference type="AlphaFoldDB" id="A0A643BXV6"/>
<evidence type="ECO:0000313" key="3">
    <source>
        <dbReference type="Proteomes" id="UP000437017"/>
    </source>
</evidence>
<name>A0A643BXV6_BALPH</name>
<sequence>PATDCVRTHGGAESASRAGLSSPAAARGPGGTGGEAGGAERPGLALTLQSSLRHGCEVGGASAVCLPHGAPGPRLHQRGPGRTPEVLDGESRHPDSRGVGTPRGSSAQAQGSHEDPGARPLPSSPGPSELVWNPGSSQSTASSSQLPGGSAAGCRHGQPSDPHRLGSKPAPGAAGETQAAGAQGSL</sequence>